<feature type="domain" description="STAS" evidence="1">
    <location>
        <begin position="11"/>
        <end position="88"/>
    </location>
</feature>
<evidence type="ECO:0000313" key="2">
    <source>
        <dbReference type="EMBL" id="GID48806.1"/>
    </source>
</evidence>
<name>A0ABQ3WRK3_9ACTN</name>
<dbReference type="PANTHER" id="PTHR35526:SF3">
    <property type="entry name" value="ANTI-SIGMA-F FACTOR RSBW"/>
    <property type="match status" value="1"/>
</dbReference>
<dbReference type="SUPFAM" id="SSF52091">
    <property type="entry name" value="SpoIIaa-like"/>
    <property type="match status" value="1"/>
</dbReference>
<dbReference type="Gene3D" id="3.30.750.24">
    <property type="entry name" value="STAS domain"/>
    <property type="match status" value="1"/>
</dbReference>
<dbReference type="InterPro" id="IPR002645">
    <property type="entry name" value="STAS_dom"/>
</dbReference>
<evidence type="ECO:0000259" key="1">
    <source>
        <dbReference type="PROSITE" id="PS50801"/>
    </source>
</evidence>
<dbReference type="InterPro" id="IPR050267">
    <property type="entry name" value="Anti-sigma-factor_SerPK"/>
</dbReference>
<proteinExistence type="predicted"/>
<organism evidence="2">
    <name type="scientific">Actinoplanes campanulatus</name>
    <dbReference type="NCBI Taxonomy" id="113559"/>
    <lineage>
        <taxon>Bacteria</taxon>
        <taxon>Bacillati</taxon>
        <taxon>Actinomycetota</taxon>
        <taxon>Actinomycetes</taxon>
        <taxon>Micromonosporales</taxon>
        <taxon>Micromonosporaceae</taxon>
        <taxon>Actinoplanes</taxon>
    </lineage>
</organism>
<protein>
    <recommendedName>
        <fullName evidence="1">STAS domain-containing protein</fullName>
    </recommendedName>
</protein>
<dbReference type="EMBL" id="BOMF01000108">
    <property type="protein sequence ID" value="GID48806.1"/>
    <property type="molecule type" value="Genomic_DNA"/>
</dbReference>
<dbReference type="InterPro" id="IPR036890">
    <property type="entry name" value="HATPase_C_sf"/>
</dbReference>
<reference evidence="2" key="1">
    <citation type="submission" date="2021-01" db="EMBL/GenBank/DDBJ databases">
        <title>Whole genome shotgun sequence of Actinoplanes capillaceus NBRC 16408.</title>
        <authorList>
            <person name="Komaki H."/>
            <person name="Tamura T."/>
        </authorList>
    </citation>
    <scope>NUCLEOTIDE SEQUENCE [LARGE SCALE GENOMIC DNA]</scope>
    <source>
        <strain evidence="2">NBRC 16408</strain>
    </source>
</reference>
<dbReference type="InterPro" id="IPR036513">
    <property type="entry name" value="STAS_dom_sf"/>
</dbReference>
<comment type="caution">
    <text evidence="2">The sequence shown here is derived from an EMBL/GenBank/DDBJ whole genome shotgun (WGS) entry which is preliminary data.</text>
</comment>
<dbReference type="CDD" id="cd16936">
    <property type="entry name" value="HATPase_RsbW-like"/>
    <property type="match status" value="1"/>
</dbReference>
<dbReference type="PROSITE" id="PS50801">
    <property type="entry name" value="STAS"/>
    <property type="match status" value="1"/>
</dbReference>
<sequence length="244" mass="25605">MHNGAIMPSEVRHRVDSDHGYPLVRITGVLDDDTAAPVRAALLAVLATQPEALVVDVADLRVSRAAAVGVLREIREETRDWPGSHLMLCDPADAPAWHATGWPVWPDPAGAFAALGPPTVDHRAGMDLDPVAGAARSAREMITEACGRWERPGLAGNACIVATEMVNNVVAHAGTPMRVLLALHGATMSVAVRDGSPVPPRFTGPVPVTSYGGRGLLLIDAVSARWGHLALADGKVVWACLEGA</sequence>
<dbReference type="PANTHER" id="PTHR35526">
    <property type="entry name" value="ANTI-SIGMA-F FACTOR RSBW-RELATED"/>
    <property type="match status" value="1"/>
</dbReference>
<dbReference type="Gene3D" id="3.30.565.10">
    <property type="entry name" value="Histidine kinase-like ATPase, C-terminal domain"/>
    <property type="match status" value="1"/>
</dbReference>
<accession>A0ABQ3WRK3</accession>
<gene>
    <name evidence="2" type="ORF">Aca07nite_60810</name>
</gene>